<evidence type="ECO:0000259" key="1">
    <source>
        <dbReference type="PROSITE" id="PS51494"/>
    </source>
</evidence>
<gene>
    <name evidence="2" type="ORF">KDW03_01405</name>
</gene>
<protein>
    <recommendedName>
        <fullName evidence="1">Peptidase S55 domain-containing protein</fullName>
    </recommendedName>
</protein>
<keyword evidence="3" id="KW-1185">Reference proteome</keyword>
<reference evidence="2" key="2">
    <citation type="submission" date="2022-06" db="EMBL/GenBank/DDBJ databases">
        <title>Thermospira aquatica gen. nov., sp. nov.</title>
        <authorList>
            <person name="Ben Ali Gam Z."/>
            <person name="Labat M."/>
        </authorList>
    </citation>
    <scope>NUCLEOTIDE SEQUENCE</scope>
    <source>
        <strain evidence="2">F1F22</strain>
    </source>
</reference>
<dbReference type="InterPro" id="IPR008763">
    <property type="entry name" value="Peptidase_S55"/>
</dbReference>
<feature type="domain" description="Peptidase S55" evidence="1">
    <location>
        <begin position="1"/>
        <end position="132"/>
    </location>
</feature>
<evidence type="ECO:0000313" key="2">
    <source>
        <dbReference type="EMBL" id="URA10486.1"/>
    </source>
</evidence>
<dbReference type="AlphaFoldDB" id="A0AAX3BGD5"/>
<name>A0AAX3BGD5_9SPIR</name>
<evidence type="ECO:0000313" key="3">
    <source>
        <dbReference type="Proteomes" id="UP001056539"/>
    </source>
</evidence>
<dbReference type="RefSeq" id="WP_271435613.1">
    <property type="nucleotide sequence ID" value="NZ_CP073355.1"/>
</dbReference>
<dbReference type="EMBL" id="CP073355">
    <property type="protein sequence ID" value="URA10486.1"/>
    <property type="molecule type" value="Genomic_DNA"/>
</dbReference>
<organism evidence="2 3">
    <name type="scientific">Thermospira aquatica</name>
    <dbReference type="NCBI Taxonomy" id="2828656"/>
    <lineage>
        <taxon>Bacteria</taxon>
        <taxon>Pseudomonadati</taxon>
        <taxon>Spirochaetota</taxon>
        <taxon>Spirochaetia</taxon>
        <taxon>Brevinematales</taxon>
        <taxon>Thermospiraceae</taxon>
        <taxon>Thermospira</taxon>
    </lineage>
</organism>
<sequence length="569" mass="63505">MKKYLLFSLWFVCGYALDMMSTTEISRGMRGVGYSVFSGWESEAFEVEIVDVMRGTTPEDTLILARLSGQNLEQTGIIAGMSGSPVYISNRLVGAVAYAWSFAKEALCGITPAELMVGTSFRVTKPFSSTKRAVFSSFPLYLWSDGRGDFLGFLSNQVSRQVSFLPMAGGKGVEKDMPSSLRPGDAVAVHLVDGDVRIQAIGTVTAVEGEKVWMFGHPLFQSGQIEAPFSRAYIYGVMPSYTVSFKLGTAGQELGSVVYDGAFAVEGRVGKKPDMLPVETTLYEPGGTNTYHYRVVRSPLYQAYFTMVAFFSLLESTLGSAEQHVIDLLLEAKVLYERKTNTLTWSMNSFYDRDAVTFGRLVSDVWEFLSLVQGQDRENVRIENLRIVLKKQPVGRRGFVERAWIERSTFQVGETMQISCVLRDNFSRTYRERFEIVLPAYLVPGKYQIILGNPQSVRAYIEKESKASLEIFTYRDVLQYYKEKAAYPATLSQLWCGVLLPFSSQRTARGEIPGLPRQYGEWLDGGPSVGKEKRGFHLLGTNRDVPFVLPDEVILLPITIQSTNGRSGS</sequence>
<dbReference type="PROSITE" id="PS51494">
    <property type="entry name" value="SPOIVB"/>
    <property type="match status" value="1"/>
</dbReference>
<reference evidence="2" key="1">
    <citation type="submission" date="2021-04" db="EMBL/GenBank/DDBJ databases">
        <authorList>
            <person name="Postec A."/>
        </authorList>
    </citation>
    <scope>NUCLEOTIDE SEQUENCE</scope>
    <source>
        <strain evidence="2">F1F22</strain>
    </source>
</reference>
<dbReference type="Proteomes" id="UP001056539">
    <property type="component" value="Chromosome"/>
</dbReference>
<dbReference type="Pfam" id="PF05580">
    <property type="entry name" value="Peptidase_S55"/>
    <property type="match status" value="1"/>
</dbReference>
<proteinExistence type="predicted"/>
<accession>A0AAX3BGD5</accession>
<dbReference type="KEGG" id="taqu:KDW03_01405"/>